<evidence type="ECO:0000259" key="6">
    <source>
        <dbReference type="Pfam" id="PF00933"/>
    </source>
</evidence>
<accession>A0A380TFT0</accession>
<dbReference type="Gene3D" id="3.20.20.300">
    <property type="entry name" value="Glycoside hydrolase, family 3, N-terminal domain"/>
    <property type="match status" value="1"/>
</dbReference>
<dbReference type="InterPro" id="IPR017853">
    <property type="entry name" value="GH"/>
</dbReference>
<dbReference type="PANTHER" id="PTHR30480:SF13">
    <property type="entry name" value="BETA-HEXOSAMINIDASE"/>
    <property type="match status" value="1"/>
</dbReference>
<keyword evidence="4 7" id="KW-0378">Hydrolase</keyword>
<dbReference type="NCBIfam" id="NF003740">
    <property type="entry name" value="PRK05337.1"/>
    <property type="match status" value="1"/>
</dbReference>
<comment type="similarity">
    <text evidence="2">Belongs to the glycosyl hydrolase 3 family.</text>
</comment>
<dbReference type="InterPro" id="IPR036962">
    <property type="entry name" value="Glyco_hydro_3_N_sf"/>
</dbReference>
<proteinExistence type="inferred from homology"/>
<reference evidence="7" key="1">
    <citation type="submission" date="2018-07" db="EMBL/GenBank/DDBJ databases">
        <authorList>
            <person name="Quirk P.G."/>
            <person name="Krulwich T.A."/>
        </authorList>
    </citation>
    <scope>NUCLEOTIDE SEQUENCE</scope>
</reference>
<dbReference type="Pfam" id="PF00933">
    <property type="entry name" value="Glyco_hydro_3"/>
    <property type="match status" value="1"/>
</dbReference>
<evidence type="ECO:0000256" key="5">
    <source>
        <dbReference type="ARBA" id="ARBA00023295"/>
    </source>
</evidence>
<dbReference type="AlphaFoldDB" id="A0A380TFT0"/>
<evidence type="ECO:0000256" key="1">
    <source>
        <dbReference type="ARBA" id="ARBA00001231"/>
    </source>
</evidence>
<dbReference type="GO" id="GO:0005975">
    <property type="term" value="P:carbohydrate metabolic process"/>
    <property type="evidence" value="ECO:0007669"/>
    <property type="project" value="InterPro"/>
</dbReference>
<evidence type="ECO:0000256" key="2">
    <source>
        <dbReference type="ARBA" id="ARBA00005336"/>
    </source>
</evidence>
<dbReference type="PROSITE" id="PS00775">
    <property type="entry name" value="GLYCOSYL_HYDROL_F3"/>
    <property type="match status" value="1"/>
</dbReference>
<dbReference type="SUPFAM" id="SSF51445">
    <property type="entry name" value="(Trans)glycosidases"/>
    <property type="match status" value="1"/>
</dbReference>
<evidence type="ECO:0000256" key="3">
    <source>
        <dbReference type="ARBA" id="ARBA00012663"/>
    </source>
</evidence>
<gene>
    <name evidence="7" type="primary">nagZ</name>
    <name evidence="7" type="ORF">DF3PB_3420003</name>
</gene>
<dbReference type="EMBL" id="UIDG01000271">
    <property type="protein sequence ID" value="SUS06887.1"/>
    <property type="molecule type" value="Genomic_DNA"/>
</dbReference>
<comment type="catalytic activity">
    <reaction evidence="1">
        <text>Hydrolysis of terminal non-reducing N-acetyl-D-hexosamine residues in N-acetyl-beta-D-hexosaminides.</text>
        <dbReference type="EC" id="3.2.1.52"/>
    </reaction>
</comment>
<sequence length="348" mass="36595">MGRRAGVPPRAVIFGLSGLEMTPAERRLFATADPLGFILFARNCESPEQVRALVRDLRAVVERADAPVLIDQEGGRVQRLRSPHWREAPAAARFGQLSDLDEAAALQATRMNARLIAAELDGLGIDVDCAPVIDVPHAEADPIIGNRAFAPEPARVAKLGRAACAGFLEGGVLPIIKHIPGHGRATADSHLRLPVVDAERATLAATDWVPFAALNDMPWAMTAHVVFSAIDPAAPATLSARVISEVIRGEIGFSGVLVSDDIGMAALKGPMHTRALAALAAGCDVALHCSGILHEMAAVASVCPRLTEAALAKLARGRAMLPPTIEPIDVAEASDRLAMLLAEPTVQA</sequence>
<name>A0A380TFT0_9ZZZZ</name>
<dbReference type="PANTHER" id="PTHR30480">
    <property type="entry name" value="BETA-HEXOSAMINIDASE-RELATED"/>
    <property type="match status" value="1"/>
</dbReference>
<dbReference type="EC" id="3.2.1.52" evidence="3"/>
<protein>
    <recommendedName>
        <fullName evidence="3">beta-N-acetylhexosaminidase</fullName>
        <ecNumber evidence="3">3.2.1.52</ecNumber>
    </recommendedName>
</protein>
<dbReference type="GO" id="GO:0004563">
    <property type="term" value="F:beta-N-acetylhexosaminidase activity"/>
    <property type="evidence" value="ECO:0007669"/>
    <property type="project" value="UniProtKB-EC"/>
</dbReference>
<evidence type="ECO:0000313" key="7">
    <source>
        <dbReference type="EMBL" id="SUS06887.1"/>
    </source>
</evidence>
<dbReference type="InterPro" id="IPR019800">
    <property type="entry name" value="Glyco_hydro_3_AS"/>
</dbReference>
<evidence type="ECO:0000256" key="4">
    <source>
        <dbReference type="ARBA" id="ARBA00022801"/>
    </source>
</evidence>
<dbReference type="InterPro" id="IPR001764">
    <property type="entry name" value="Glyco_hydro_3_N"/>
</dbReference>
<keyword evidence="5 7" id="KW-0326">Glycosidase</keyword>
<feature type="domain" description="Glycoside hydrolase family 3 N-terminal" evidence="6">
    <location>
        <begin position="36"/>
        <end position="304"/>
    </location>
</feature>
<dbReference type="InterPro" id="IPR050226">
    <property type="entry name" value="NagZ_Beta-hexosaminidase"/>
</dbReference>
<organism evidence="7">
    <name type="scientific">metagenome</name>
    <dbReference type="NCBI Taxonomy" id="256318"/>
    <lineage>
        <taxon>unclassified sequences</taxon>
        <taxon>metagenomes</taxon>
    </lineage>
</organism>
<dbReference type="GO" id="GO:0009254">
    <property type="term" value="P:peptidoglycan turnover"/>
    <property type="evidence" value="ECO:0007669"/>
    <property type="project" value="TreeGrafter"/>
</dbReference>